<evidence type="ECO:0000313" key="14">
    <source>
        <dbReference type="EMBL" id="WMY99263.1"/>
    </source>
</evidence>
<evidence type="ECO:0000256" key="1">
    <source>
        <dbReference type="ARBA" id="ARBA00004141"/>
    </source>
</evidence>
<feature type="transmembrane region" description="Helical" evidence="12">
    <location>
        <begin position="611"/>
        <end position="634"/>
    </location>
</feature>
<keyword evidence="7 11" id="KW-0040">ANK repeat</keyword>
<keyword evidence="8" id="KW-0406">Ion transport</keyword>
<dbReference type="PROSITE" id="PS50088">
    <property type="entry name" value="ANK_REPEAT"/>
    <property type="match status" value="2"/>
</dbReference>
<sequence>MPGKSNVKMADDLELKPKEQSGFCTPNPYSLVYIALQDSDIEGFEKHLRSLTATGNFDINHVYDDPHYGTLLDIACQALNYSDFVRILVQNGANVNQVNKTRKKAPLHFAVELSDIKTLQYLLDSPNIDVNILDNTGGTVLHSACRLEKLDQVKTLLNHRKIRVNALNKKNQTAIQLAILKENKAIVSELLKHPDIDIDSIKTLSGESIRELITDRLPDLVSSLPSPKERSADDKSDKVSKLFSYLRQHDLDSFAKLIKEDQKLVNADDGDHTFLQYACEFGLYDFVALLVRCGADVNATCATNSKTGLVLACKQGYYKIVQLLIGNDAVSLVPVNEESILQTVIKNSTSENASFLGATNEGRDYFKCLKVILRNGPANQLNINQGDLKGNTVLHYAAKTGNQDLIFLLLDHGAYIGTRNVFGEPALADLPPKILEAYMDQCVGTNDKLPREDNFEIIFKYNFLVPPKVPIYGKSNSNAIEDVESNDKAVLPTSETDPLLYMSQSPELRPLLIHPVLTSFVNLKWYSIRRFFYYNLAFYASFWLLLTVYILGFYDSGSGNLDLNVENKTGSWDSFPPLKTKSDLSLLWCALAILLGILVLRELFQLFVSPVRYIITIENWLEIFLIIVTAMILFGNPSRNSRNQTSAIGILLSWGELVLLIGRHPSLSTNIEMFKTVSNNFLKFLAWYSILILAFALSFYSLFKDAGTEDSNFLDPGMSIFKTVVMLTGEFDSGSIPFGSNPGTSHILFVLFVFLIAIVLFNLLNGLAVSDTQEIRADAELVGHVSRVKLISYIETMALGNPVPIRGFAAQLKSMCCCVPDSFFACNSNRHLARIFSRRTNLFPDSIPDYEIHVLPNQENKVDLAQTGHRRKRQDLDSYESSCFATCQNFMMEGSIVKAAKEILNKQNEDTDKMELLQLENKKKLDEYGQRLQRLETATQESQKLLGEIFSLLKKKSKKSSSDSD</sequence>
<feature type="domain" description="Ion transport" evidence="13">
    <location>
        <begin position="576"/>
        <end position="779"/>
    </location>
</feature>
<comment type="subcellular location">
    <subcellularLocation>
        <location evidence="1">Membrane</location>
        <topology evidence="1">Multi-pass membrane protein</topology>
    </subcellularLocation>
</comment>
<gene>
    <name evidence="14" type="primary">Pain</name>
</gene>
<dbReference type="InterPro" id="IPR052076">
    <property type="entry name" value="TRP_cation_channel"/>
</dbReference>
<feature type="transmembrane region" description="Helical" evidence="12">
    <location>
        <begin position="646"/>
        <end position="663"/>
    </location>
</feature>
<evidence type="ECO:0000256" key="6">
    <source>
        <dbReference type="ARBA" id="ARBA00022989"/>
    </source>
</evidence>
<dbReference type="Pfam" id="PF12796">
    <property type="entry name" value="Ank_2"/>
    <property type="match status" value="2"/>
</dbReference>
<feature type="transmembrane region" description="Helical" evidence="12">
    <location>
        <begin position="585"/>
        <end position="604"/>
    </location>
</feature>
<dbReference type="InterPro" id="IPR002110">
    <property type="entry name" value="Ankyrin_rpt"/>
</dbReference>
<dbReference type="SMART" id="SM00248">
    <property type="entry name" value="ANK"/>
    <property type="match status" value="8"/>
</dbReference>
<evidence type="ECO:0000256" key="11">
    <source>
        <dbReference type="PROSITE-ProRule" id="PRU00023"/>
    </source>
</evidence>
<evidence type="ECO:0000256" key="5">
    <source>
        <dbReference type="ARBA" id="ARBA00022737"/>
    </source>
</evidence>
<name>A0AA51ZSN6_BEMTA</name>
<dbReference type="Gene3D" id="1.25.40.20">
    <property type="entry name" value="Ankyrin repeat-containing domain"/>
    <property type="match status" value="3"/>
</dbReference>
<feature type="transmembrane region" description="Helical" evidence="12">
    <location>
        <begin position="532"/>
        <end position="554"/>
    </location>
</feature>
<protein>
    <submittedName>
        <fullName evidence="14">Transient receptor potential Pain</fullName>
    </submittedName>
</protein>
<accession>A0AA51ZSN6</accession>
<dbReference type="PANTHER" id="PTHR47143:SF4">
    <property type="entry name" value="TRANSIENT RECEPTOR POTENTIAL CATION CHANNEL PROTEIN PAINLESS"/>
    <property type="match status" value="1"/>
</dbReference>
<feature type="repeat" description="ANK" evidence="11">
    <location>
        <begin position="389"/>
        <end position="421"/>
    </location>
</feature>
<evidence type="ECO:0000256" key="7">
    <source>
        <dbReference type="ARBA" id="ARBA00023043"/>
    </source>
</evidence>
<dbReference type="InterPro" id="IPR036770">
    <property type="entry name" value="Ankyrin_rpt-contain_sf"/>
</dbReference>
<proteinExistence type="evidence at transcript level"/>
<evidence type="ECO:0000256" key="8">
    <source>
        <dbReference type="ARBA" id="ARBA00023065"/>
    </source>
</evidence>
<dbReference type="EMBL" id="OQ646797">
    <property type="protein sequence ID" value="WMY99263.1"/>
    <property type="molecule type" value="mRNA"/>
</dbReference>
<dbReference type="SUPFAM" id="SSF48403">
    <property type="entry name" value="Ankyrin repeat"/>
    <property type="match status" value="1"/>
</dbReference>
<reference evidence="14" key="1">
    <citation type="submission" date="2023-03" db="EMBL/GenBank/DDBJ databases">
        <title>Enhancement of thermal tolerance of Bemisia tabaci by the facultative symbiont Cardinium correlates with TRPs.</title>
        <authorList>
            <person name="Zheng H."/>
        </authorList>
    </citation>
    <scope>NUCLEOTIDE SEQUENCE</scope>
</reference>
<dbReference type="Pfam" id="PF00520">
    <property type="entry name" value="Ion_trans"/>
    <property type="match status" value="1"/>
</dbReference>
<dbReference type="GO" id="GO:0034703">
    <property type="term" value="C:cation channel complex"/>
    <property type="evidence" value="ECO:0007669"/>
    <property type="project" value="UniProtKB-ARBA"/>
</dbReference>
<keyword evidence="6 12" id="KW-1133">Transmembrane helix</keyword>
<dbReference type="GO" id="GO:0005216">
    <property type="term" value="F:monoatomic ion channel activity"/>
    <property type="evidence" value="ECO:0007669"/>
    <property type="project" value="InterPro"/>
</dbReference>
<evidence type="ECO:0000259" key="13">
    <source>
        <dbReference type="Pfam" id="PF00520"/>
    </source>
</evidence>
<keyword evidence="9 12" id="KW-0472">Membrane</keyword>
<evidence type="ECO:0000256" key="4">
    <source>
        <dbReference type="ARBA" id="ARBA00022692"/>
    </source>
</evidence>
<keyword evidence="3" id="KW-0716">Sensory transduction</keyword>
<feature type="repeat" description="ANK" evidence="11">
    <location>
        <begin position="67"/>
        <end position="100"/>
    </location>
</feature>
<evidence type="ECO:0000256" key="3">
    <source>
        <dbReference type="ARBA" id="ARBA00022606"/>
    </source>
</evidence>
<dbReference type="InterPro" id="IPR005821">
    <property type="entry name" value="Ion_trans_dom"/>
</dbReference>
<dbReference type="AlphaFoldDB" id="A0AA51ZSN6"/>
<evidence type="ECO:0000256" key="9">
    <source>
        <dbReference type="ARBA" id="ARBA00023136"/>
    </source>
</evidence>
<feature type="transmembrane region" description="Helical" evidence="12">
    <location>
        <begin position="684"/>
        <end position="703"/>
    </location>
</feature>
<evidence type="ECO:0000256" key="12">
    <source>
        <dbReference type="SAM" id="Phobius"/>
    </source>
</evidence>
<evidence type="ECO:0000256" key="10">
    <source>
        <dbReference type="ARBA" id="ARBA00023303"/>
    </source>
</evidence>
<keyword evidence="14" id="KW-0675">Receptor</keyword>
<evidence type="ECO:0000256" key="2">
    <source>
        <dbReference type="ARBA" id="ARBA00022448"/>
    </source>
</evidence>
<keyword evidence="10" id="KW-0407">Ion channel</keyword>
<keyword evidence="4 12" id="KW-0812">Transmembrane</keyword>
<keyword evidence="5" id="KW-0677">Repeat</keyword>
<dbReference type="Pfam" id="PF00023">
    <property type="entry name" value="Ank"/>
    <property type="match status" value="2"/>
</dbReference>
<feature type="transmembrane region" description="Helical" evidence="12">
    <location>
        <begin position="747"/>
        <end position="768"/>
    </location>
</feature>
<dbReference type="GeneID" id="109030967"/>
<organism evidence="14">
    <name type="scientific">Bemisia tabaci</name>
    <name type="common">Sweetpotato whitefly</name>
    <name type="synonym">Aleurodes tabaci</name>
    <dbReference type="NCBI Taxonomy" id="7038"/>
    <lineage>
        <taxon>Eukaryota</taxon>
        <taxon>Metazoa</taxon>
        <taxon>Ecdysozoa</taxon>
        <taxon>Arthropoda</taxon>
        <taxon>Hexapoda</taxon>
        <taxon>Insecta</taxon>
        <taxon>Pterygota</taxon>
        <taxon>Neoptera</taxon>
        <taxon>Paraneoptera</taxon>
        <taxon>Hemiptera</taxon>
        <taxon>Sternorrhyncha</taxon>
        <taxon>Aleyrodoidea</taxon>
        <taxon>Aleyrodidae</taxon>
        <taxon>Aleyrodinae</taxon>
        <taxon>Bemisia</taxon>
    </lineage>
</organism>
<keyword evidence="2" id="KW-0813">Transport</keyword>
<dbReference type="PANTHER" id="PTHR47143">
    <property type="entry name" value="TRANSIENT RECEPTOR POTENTIAL CATION CHANNEL PROTEIN PAINLESS"/>
    <property type="match status" value="1"/>
</dbReference>
<dbReference type="RefSeq" id="XP_018897751.2">
    <property type="nucleotide sequence ID" value="XM_019042206.2"/>
</dbReference>
<dbReference type="PROSITE" id="PS50297">
    <property type="entry name" value="ANK_REP_REGION"/>
    <property type="match status" value="1"/>
</dbReference>